<accession>A0AAV7HFH0</accession>
<keyword evidence="2" id="KW-1185">Reference proteome</keyword>
<dbReference type="AlphaFoldDB" id="A0AAV7HFH0"/>
<evidence type="ECO:0008006" key="3">
    <source>
        <dbReference type="Google" id="ProtNLM"/>
    </source>
</evidence>
<name>A0AAV7HFH0_DENCH</name>
<protein>
    <recommendedName>
        <fullName evidence="3">Ribosomal protein S10</fullName>
    </recommendedName>
</protein>
<gene>
    <name evidence="1" type="ORF">IEQ34_002794</name>
</gene>
<sequence>MLAIAFGLINTPEGSLDIILLRTRIYSAIELKTSVLALYEYLAHKQRRNNNIRIFYVENPKREKTTGPRPVESVPLLQSQAELRRHLEIRRNFSVVSKSGRIPASGRILVSLGKNSGVTRFPTWFLASRFVPDQDNFSIIYQLPPYFQTSKLHESENTNSTILHWSNRKKLRSKKI</sequence>
<reference evidence="1 2" key="1">
    <citation type="journal article" date="2021" name="Hortic Res">
        <title>Chromosome-scale assembly of the Dendrobium chrysotoxum genome enhances the understanding of orchid evolution.</title>
        <authorList>
            <person name="Zhang Y."/>
            <person name="Zhang G.Q."/>
            <person name="Zhang D."/>
            <person name="Liu X.D."/>
            <person name="Xu X.Y."/>
            <person name="Sun W.H."/>
            <person name="Yu X."/>
            <person name="Zhu X."/>
            <person name="Wang Z.W."/>
            <person name="Zhao X."/>
            <person name="Zhong W.Y."/>
            <person name="Chen H."/>
            <person name="Yin W.L."/>
            <person name="Huang T."/>
            <person name="Niu S.C."/>
            <person name="Liu Z.J."/>
        </authorList>
    </citation>
    <scope>NUCLEOTIDE SEQUENCE [LARGE SCALE GENOMIC DNA]</scope>
    <source>
        <strain evidence="1">Lindl</strain>
    </source>
</reference>
<dbReference type="EMBL" id="JAGFBR010000004">
    <property type="protein sequence ID" value="KAH0467761.1"/>
    <property type="molecule type" value="Genomic_DNA"/>
</dbReference>
<comment type="caution">
    <text evidence="1">The sequence shown here is derived from an EMBL/GenBank/DDBJ whole genome shotgun (WGS) entry which is preliminary data.</text>
</comment>
<organism evidence="1 2">
    <name type="scientific">Dendrobium chrysotoxum</name>
    <name type="common">Orchid</name>
    <dbReference type="NCBI Taxonomy" id="161865"/>
    <lineage>
        <taxon>Eukaryota</taxon>
        <taxon>Viridiplantae</taxon>
        <taxon>Streptophyta</taxon>
        <taxon>Embryophyta</taxon>
        <taxon>Tracheophyta</taxon>
        <taxon>Spermatophyta</taxon>
        <taxon>Magnoliopsida</taxon>
        <taxon>Liliopsida</taxon>
        <taxon>Asparagales</taxon>
        <taxon>Orchidaceae</taxon>
        <taxon>Epidendroideae</taxon>
        <taxon>Malaxideae</taxon>
        <taxon>Dendrobiinae</taxon>
        <taxon>Dendrobium</taxon>
    </lineage>
</organism>
<dbReference type="Proteomes" id="UP000775213">
    <property type="component" value="Unassembled WGS sequence"/>
</dbReference>
<evidence type="ECO:0000313" key="2">
    <source>
        <dbReference type="Proteomes" id="UP000775213"/>
    </source>
</evidence>
<evidence type="ECO:0000313" key="1">
    <source>
        <dbReference type="EMBL" id="KAH0467761.1"/>
    </source>
</evidence>
<proteinExistence type="predicted"/>